<feature type="chain" id="PRO_5047302462" description="Invasion protein B, involved in pathogenesis" evidence="1">
    <location>
        <begin position="20"/>
        <end position="214"/>
    </location>
</feature>
<sequence length="214" mass="22321">MFRPLVILGLLMAAAPAAAQGRPPAPGATEGFGPWLLSCATDRMTDRAECRMLHARPVQPASPGLAPLALEVAERNGRLVPVVTARDLSLEGAARGALALAGTVQLRFPPNRLFDMPCGLEALSLVCAPREADLSRAAAELPLAGGVLVRVGGLLVPDAQAMREPVELSLSDTPAALARFRQRQPEGSAPPPQPAGLLDLRDVLSRLLALFGGP</sequence>
<evidence type="ECO:0000313" key="2">
    <source>
        <dbReference type="EMBL" id="MFC0385419.1"/>
    </source>
</evidence>
<accession>A0ABV6IP80</accession>
<keyword evidence="3" id="KW-1185">Reference proteome</keyword>
<dbReference type="RefSeq" id="WP_377049567.1">
    <property type="nucleotide sequence ID" value="NZ_JBHLVZ010000005.1"/>
</dbReference>
<dbReference type="EMBL" id="JBHLVZ010000005">
    <property type="protein sequence ID" value="MFC0385419.1"/>
    <property type="molecule type" value="Genomic_DNA"/>
</dbReference>
<evidence type="ECO:0000313" key="3">
    <source>
        <dbReference type="Proteomes" id="UP001589789"/>
    </source>
</evidence>
<evidence type="ECO:0008006" key="4">
    <source>
        <dbReference type="Google" id="ProtNLM"/>
    </source>
</evidence>
<organism evidence="2 3">
    <name type="scientific">Muricoccus vinaceus</name>
    <dbReference type="NCBI Taxonomy" id="424704"/>
    <lineage>
        <taxon>Bacteria</taxon>
        <taxon>Pseudomonadati</taxon>
        <taxon>Pseudomonadota</taxon>
        <taxon>Alphaproteobacteria</taxon>
        <taxon>Acetobacterales</taxon>
        <taxon>Roseomonadaceae</taxon>
        <taxon>Muricoccus</taxon>
    </lineage>
</organism>
<evidence type="ECO:0000256" key="1">
    <source>
        <dbReference type="SAM" id="SignalP"/>
    </source>
</evidence>
<protein>
    <recommendedName>
        <fullName evidence="4">Invasion protein B, involved in pathogenesis</fullName>
    </recommendedName>
</protein>
<keyword evidence="1" id="KW-0732">Signal</keyword>
<feature type="signal peptide" evidence="1">
    <location>
        <begin position="1"/>
        <end position="19"/>
    </location>
</feature>
<comment type="caution">
    <text evidence="2">The sequence shown here is derived from an EMBL/GenBank/DDBJ whole genome shotgun (WGS) entry which is preliminary data.</text>
</comment>
<name>A0ABV6IP80_9PROT</name>
<dbReference type="Proteomes" id="UP001589789">
    <property type="component" value="Unassembled WGS sequence"/>
</dbReference>
<proteinExistence type="predicted"/>
<gene>
    <name evidence="2" type="ORF">ACFFIC_07595</name>
</gene>
<reference evidence="2 3" key="1">
    <citation type="submission" date="2024-09" db="EMBL/GenBank/DDBJ databases">
        <authorList>
            <person name="Sun Q."/>
            <person name="Mori K."/>
        </authorList>
    </citation>
    <scope>NUCLEOTIDE SEQUENCE [LARGE SCALE GENOMIC DNA]</scope>
    <source>
        <strain evidence="2 3">CCM 7468</strain>
    </source>
</reference>